<feature type="region of interest" description="Disordered" evidence="1">
    <location>
        <begin position="295"/>
        <end position="323"/>
    </location>
</feature>
<gene>
    <name evidence="2" type="ORF">LCGC14_1209370</name>
</gene>
<protein>
    <submittedName>
        <fullName evidence="2">Uncharacterized protein</fullName>
    </submittedName>
</protein>
<reference evidence="2" key="1">
    <citation type="journal article" date="2015" name="Nature">
        <title>Complex archaea that bridge the gap between prokaryotes and eukaryotes.</title>
        <authorList>
            <person name="Spang A."/>
            <person name="Saw J.H."/>
            <person name="Jorgensen S.L."/>
            <person name="Zaremba-Niedzwiedzka K."/>
            <person name="Martijn J."/>
            <person name="Lind A.E."/>
            <person name="van Eijk R."/>
            <person name="Schleper C."/>
            <person name="Guy L."/>
            <person name="Ettema T.J."/>
        </authorList>
    </citation>
    <scope>NUCLEOTIDE SEQUENCE</scope>
</reference>
<accession>A0A0F9M1Y9</accession>
<evidence type="ECO:0000313" key="2">
    <source>
        <dbReference type="EMBL" id="KKM93341.1"/>
    </source>
</evidence>
<feature type="compositionally biased region" description="Basic and acidic residues" evidence="1">
    <location>
        <begin position="56"/>
        <end position="119"/>
    </location>
</feature>
<sequence length="342" mass="37255">MTQPKDAPKPPDKPPEAPPEPDANAQLADAIEGGIQIEYSDQPGGGVTPTPSPDASAEKEPKPKEPPEAKKPPDKKGEPPPEKPKAKAPASKEKPPEGEPKPEVKPGEGDEDPWKGMKPKDILAKLLEHPEVGPVLQHWADTAGDAQSATAIEHERGVIANEAKNQAEDAHWDEHFKDMSEEDVAAELARDSKAAIAYSRYQQRQQEPDLDPARVTRASQVYGYAVQIETYNKILDESDLPDEAKAKLAGKNFTGQGPDGIIAWGVAIDEALVEQQAEVRANELMEERYETFQQEHMAETDGARPPMVRGRGAGGTMPDLIKTPTTDLFEDAFAQKKPPDKE</sequence>
<proteinExistence type="predicted"/>
<name>A0A0F9M1Y9_9ZZZZ</name>
<organism evidence="2">
    <name type="scientific">marine sediment metagenome</name>
    <dbReference type="NCBI Taxonomy" id="412755"/>
    <lineage>
        <taxon>unclassified sequences</taxon>
        <taxon>metagenomes</taxon>
        <taxon>ecological metagenomes</taxon>
    </lineage>
</organism>
<feature type="compositionally biased region" description="Basic and acidic residues" evidence="1">
    <location>
        <begin position="1"/>
        <end position="15"/>
    </location>
</feature>
<feature type="region of interest" description="Disordered" evidence="1">
    <location>
        <begin position="1"/>
        <end position="119"/>
    </location>
</feature>
<evidence type="ECO:0000256" key="1">
    <source>
        <dbReference type="SAM" id="MobiDB-lite"/>
    </source>
</evidence>
<dbReference type="AlphaFoldDB" id="A0A0F9M1Y9"/>
<comment type="caution">
    <text evidence="2">The sequence shown here is derived from an EMBL/GenBank/DDBJ whole genome shotgun (WGS) entry which is preliminary data.</text>
</comment>
<dbReference type="EMBL" id="LAZR01006278">
    <property type="protein sequence ID" value="KKM93341.1"/>
    <property type="molecule type" value="Genomic_DNA"/>
</dbReference>